<protein>
    <recommendedName>
        <fullName evidence="6">SWIM-type domain-containing protein</fullName>
    </recommendedName>
</protein>
<dbReference type="InterPro" id="IPR018289">
    <property type="entry name" value="MULE_transposase_dom"/>
</dbReference>
<feature type="region of interest" description="Disordered" evidence="5">
    <location>
        <begin position="89"/>
        <end position="142"/>
    </location>
</feature>
<reference evidence="7" key="1">
    <citation type="submission" date="2023-05" db="EMBL/GenBank/DDBJ databases">
        <title>Genome and transcriptome analyses reveal genes involved in the formation of fine ridges on petal epidermal cells in Hibiscus trionum.</title>
        <authorList>
            <person name="Koshimizu S."/>
            <person name="Masuda S."/>
            <person name="Ishii T."/>
            <person name="Shirasu K."/>
            <person name="Hoshino A."/>
            <person name="Arita M."/>
        </authorList>
    </citation>
    <scope>NUCLEOTIDE SEQUENCE</scope>
    <source>
        <strain evidence="7">Hamamatsu line</strain>
    </source>
</reference>
<feature type="region of interest" description="Disordered" evidence="5">
    <location>
        <begin position="178"/>
        <end position="201"/>
    </location>
</feature>
<feature type="compositionally biased region" description="Acidic residues" evidence="5">
    <location>
        <begin position="131"/>
        <end position="142"/>
    </location>
</feature>
<evidence type="ECO:0000313" key="8">
    <source>
        <dbReference type="Proteomes" id="UP001165190"/>
    </source>
</evidence>
<feature type="domain" description="SWIM-type" evidence="6">
    <location>
        <begin position="648"/>
        <end position="690"/>
    </location>
</feature>
<feature type="compositionally biased region" description="Polar residues" evidence="5">
    <location>
        <begin position="791"/>
        <end position="801"/>
    </location>
</feature>
<keyword evidence="8" id="KW-1185">Reference proteome</keyword>
<evidence type="ECO:0000256" key="1">
    <source>
        <dbReference type="ARBA" id="ARBA00022723"/>
    </source>
</evidence>
<sequence>MYTGKEVSFFDMCHIDSMSMLEIDDMVRELGYSTPHDIYWQKPWGVLKVSPLKNDSDVLSMLAALPRQKYVHVYLEEIVEPLTNSNVGTETIRTDENARNDEVEIESNGSTDNSSSEDADYVACNDHDSDSPLEDSENNLADSGDEVCDVHVGVGRDIPGFSAAVRVENEVVCSETDSEGANLLHSASDSETDGKGRKYPEFNSETDLKNPQFKKGMMFSHQSVLKAAVKQYAVVNRYNVRLKTNDSRRLQVVCKDGCPWMIWASRLNPKIVKESSWQIKTYIGEHTCIRDTVNENCISTWLAETYMEKWRVDPTYSSGSLQKDVENDHILHVPLTKCCRAKKLALKKLHGDDEEKYARIYDYLGELRGTNPGTTTICRLANRVFERMYVCLQACKDDFKAGCRRIICVDGCFLKGHYQGYLLAAIGIYGNDCVYPLAYGVVESENTSSWSWFFFQILEEDLEITNSHHYTFMSDKQKGLMQSILELFPNAERRGCVRHLYSNFKNKRGFTGKALKDALWKAARATYMKEFTDAMHEMKAISEDAFEWMQDKDPRLWSKLHFETHSKSDLLLNNLCESFNKMILEARDKPILTLMEMVKCKIMNRFAKKAEDAQKIVGTLCPKIQKKVDKLIVQPIRCWPRNAGGNRYEVPAGHDDQHIVDLGAHSCSCRKWDLTGIPCIHATTTILMRGERPEAYVNNCYKKETQLQIYSHMVKPLRGPKQWAHHVTNEPVLPPIIRRPVGRPQRSRRKEADEILTSTGRISKKGLVRMTCSKCSNAGHNKRSCRGQVGGNNPLSSNNNVRKPIRNGPKASIPNVSQQTSSSNAAGPPMNSSTAYVPPIQRPKLVVKRAQLQMQQEVQVVKAQSPLSDGCLLKALKARSRINHKKTLLQKGLDGDEFQNITSFVNGVLGH</sequence>
<feature type="compositionally biased region" description="Basic and acidic residues" evidence="5">
    <location>
        <begin position="92"/>
        <end position="102"/>
    </location>
</feature>
<dbReference type="SMART" id="SM00575">
    <property type="entry name" value="ZnF_PMZ"/>
    <property type="match status" value="1"/>
</dbReference>
<evidence type="ECO:0000313" key="7">
    <source>
        <dbReference type="EMBL" id="GMI63950.1"/>
    </source>
</evidence>
<evidence type="ECO:0000259" key="6">
    <source>
        <dbReference type="PROSITE" id="PS50966"/>
    </source>
</evidence>
<organism evidence="7 8">
    <name type="scientific">Hibiscus trionum</name>
    <name type="common">Flower of an hour</name>
    <dbReference type="NCBI Taxonomy" id="183268"/>
    <lineage>
        <taxon>Eukaryota</taxon>
        <taxon>Viridiplantae</taxon>
        <taxon>Streptophyta</taxon>
        <taxon>Embryophyta</taxon>
        <taxon>Tracheophyta</taxon>
        <taxon>Spermatophyta</taxon>
        <taxon>Magnoliopsida</taxon>
        <taxon>eudicotyledons</taxon>
        <taxon>Gunneridae</taxon>
        <taxon>Pentapetalae</taxon>
        <taxon>rosids</taxon>
        <taxon>malvids</taxon>
        <taxon>Malvales</taxon>
        <taxon>Malvaceae</taxon>
        <taxon>Malvoideae</taxon>
        <taxon>Hibiscus</taxon>
    </lineage>
</organism>
<dbReference type="Proteomes" id="UP001165190">
    <property type="component" value="Unassembled WGS sequence"/>
</dbReference>
<dbReference type="PANTHER" id="PTHR31973">
    <property type="entry name" value="POLYPROTEIN, PUTATIVE-RELATED"/>
    <property type="match status" value="1"/>
</dbReference>
<keyword evidence="1" id="KW-0479">Metal-binding</keyword>
<feature type="compositionally biased region" description="Polar residues" evidence="5">
    <location>
        <begin position="814"/>
        <end position="835"/>
    </location>
</feature>
<dbReference type="AlphaFoldDB" id="A0A9W7LHT0"/>
<dbReference type="PANTHER" id="PTHR31973:SF199">
    <property type="entry name" value="SWIM-TYPE DOMAIN-CONTAINING PROTEIN"/>
    <property type="match status" value="1"/>
</dbReference>
<name>A0A9W7LHT0_HIBTR</name>
<dbReference type="Pfam" id="PF03108">
    <property type="entry name" value="DBD_Tnp_Mut"/>
    <property type="match status" value="1"/>
</dbReference>
<comment type="caution">
    <text evidence="7">The sequence shown here is derived from an EMBL/GenBank/DDBJ whole genome shotgun (WGS) entry which is preliminary data.</text>
</comment>
<dbReference type="Pfam" id="PF26130">
    <property type="entry name" value="PB1-like"/>
    <property type="match status" value="1"/>
</dbReference>
<evidence type="ECO:0000256" key="3">
    <source>
        <dbReference type="ARBA" id="ARBA00022833"/>
    </source>
</evidence>
<evidence type="ECO:0000256" key="5">
    <source>
        <dbReference type="SAM" id="MobiDB-lite"/>
    </source>
</evidence>
<dbReference type="GO" id="GO:0008270">
    <property type="term" value="F:zinc ion binding"/>
    <property type="evidence" value="ECO:0007669"/>
    <property type="project" value="UniProtKB-KW"/>
</dbReference>
<dbReference type="InterPro" id="IPR006564">
    <property type="entry name" value="Znf_PMZ"/>
</dbReference>
<evidence type="ECO:0000256" key="2">
    <source>
        <dbReference type="ARBA" id="ARBA00022771"/>
    </source>
</evidence>
<keyword evidence="3" id="KW-0862">Zinc</keyword>
<feature type="region of interest" description="Disordered" evidence="5">
    <location>
        <begin position="734"/>
        <end position="755"/>
    </location>
</feature>
<dbReference type="InterPro" id="IPR007527">
    <property type="entry name" value="Znf_SWIM"/>
</dbReference>
<keyword evidence="2 4" id="KW-0863">Zinc-finger</keyword>
<evidence type="ECO:0000256" key="4">
    <source>
        <dbReference type="PROSITE-ProRule" id="PRU00325"/>
    </source>
</evidence>
<dbReference type="PROSITE" id="PS50966">
    <property type="entry name" value="ZF_SWIM"/>
    <property type="match status" value="1"/>
</dbReference>
<gene>
    <name evidence="7" type="ORF">HRI_000064300</name>
</gene>
<dbReference type="Pfam" id="PF04434">
    <property type="entry name" value="SWIM"/>
    <property type="match status" value="1"/>
</dbReference>
<accession>A0A9W7LHT0</accession>
<dbReference type="InterPro" id="IPR058594">
    <property type="entry name" value="PB1-like_dom_pln"/>
</dbReference>
<proteinExistence type="predicted"/>
<dbReference type="EMBL" id="BSYR01000002">
    <property type="protein sequence ID" value="GMI63950.1"/>
    <property type="molecule type" value="Genomic_DNA"/>
</dbReference>
<dbReference type="Pfam" id="PF10551">
    <property type="entry name" value="MULE"/>
    <property type="match status" value="1"/>
</dbReference>
<dbReference type="InterPro" id="IPR004332">
    <property type="entry name" value="Transposase_MuDR"/>
</dbReference>
<dbReference type="OrthoDB" id="1001935at2759"/>
<feature type="region of interest" description="Disordered" evidence="5">
    <location>
        <begin position="776"/>
        <end position="837"/>
    </location>
</feature>